<keyword evidence="3" id="KW-1185">Reference proteome</keyword>
<dbReference type="InterPro" id="IPR056874">
    <property type="entry name" value="PHD_dom_pln"/>
</dbReference>
<gene>
    <name evidence="2" type="ORF">IFM89_035707</name>
</gene>
<protein>
    <recommendedName>
        <fullName evidence="1">PHD-type zinc finger plants domain-containing protein</fullName>
    </recommendedName>
</protein>
<comment type="caution">
    <text evidence="2">The sequence shown here is derived from an EMBL/GenBank/DDBJ whole genome shotgun (WGS) entry which is preliminary data.</text>
</comment>
<name>A0A835IUP4_9MAGN</name>
<evidence type="ECO:0000259" key="1">
    <source>
        <dbReference type="Pfam" id="PF25054"/>
    </source>
</evidence>
<dbReference type="AlphaFoldDB" id="A0A835IUP4"/>
<evidence type="ECO:0000313" key="2">
    <source>
        <dbReference type="EMBL" id="KAF9622992.1"/>
    </source>
</evidence>
<dbReference type="Proteomes" id="UP000631114">
    <property type="component" value="Unassembled WGS sequence"/>
</dbReference>
<dbReference type="PANTHER" id="PTHR33779">
    <property type="entry name" value="EXPRESSED PROTEIN"/>
    <property type="match status" value="1"/>
</dbReference>
<evidence type="ECO:0000313" key="3">
    <source>
        <dbReference type="Proteomes" id="UP000631114"/>
    </source>
</evidence>
<organism evidence="2 3">
    <name type="scientific">Coptis chinensis</name>
    <dbReference type="NCBI Taxonomy" id="261450"/>
    <lineage>
        <taxon>Eukaryota</taxon>
        <taxon>Viridiplantae</taxon>
        <taxon>Streptophyta</taxon>
        <taxon>Embryophyta</taxon>
        <taxon>Tracheophyta</taxon>
        <taxon>Spermatophyta</taxon>
        <taxon>Magnoliopsida</taxon>
        <taxon>Ranunculales</taxon>
        <taxon>Ranunculaceae</taxon>
        <taxon>Coptidoideae</taxon>
        <taxon>Coptis</taxon>
    </lineage>
</organism>
<dbReference type="EMBL" id="JADFTS010000002">
    <property type="protein sequence ID" value="KAF9622992.1"/>
    <property type="molecule type" value="Genomic_DNA"/>
</dbReference>
<reference evidence="2 3" key="1">
    <citation type="submission" date="2020-10" db="EMBL/GenBank/DDBJ databases">
        <title>The Coptis chinensis genome and diversification of protoberbering-type alkaloids.</title>
        <authorList>
            <person name="Wang B."/>
            <person name="Shu S."/>
            <person name="Song C."/>
            <person name="Liu Y."/>
        </authorList>
    </citation>
    <scope>NUCLEOTIDE SEQUENCE [LARGE SCALE GENOMIC DNA]</scope>
    <source>
        <strain evidence="2">HL-2020</strain>
        <tissue evidence="2">Leaf</tissue>
    </source>
</reference>
<feature type="domain" description="PHD-type zinc finger plants" evidence="1">
    <location>
        <begin position="19"/>
        <end position="61"/>
    </location>
</feature>
<dbReference type="OrthoDB" id="1935489at2759"/>
<accession>A0A835IUP4</accession>
<sequence length="185" mass="21535">MTSKEAHDHDVSAPTLECCMCGDYGLSQELFRCRICLSRSQHRYCSNLYPKAETYEVCNWCLNKDGSKLERTQSSLSFTYRRNNSEGEEENKMRIKRNNGNNSSHVTSMKVQKRVTNTPLHVNSPIKKQRVHSDQSIEGKKRVYHAEESLRRTKSEGMIKAGMLKQQVFRGKVRRYRLLEEVSIQ</sequence>
<dbReference type="PANTHER" id="PTHR33779:SF1">
    <property type="entry name" value="EXPRESSED PROTEIN"/>
    <property type="match status" value="1"/>
</dbReference>
<dbReference type="Pfam" id="PF25054">
    <property type="entry name" value="PHD_pln"/>
    <property type="match status" value="1"/>
</dbReference>
<proteinExistence type="predicted"/>